<evidence type="ECO:0000313" key="2">
    <source>
        <dbReference type="EMBL" id="SFR99060.1"/>
    </source>
</evidence>
<feature type="transmembrane region" description="Helical" evidence="1">
    <location>
        <begin position="252"/>
        <end position="275"/>
    </location>
</feature>
<feature type="transmembrane region" description="Helical" evidence="1">
    <location>
        <begin position="140"/>
        <end position="159"/>
    </location>
</feature>
<gene>
    <name evidence="2" type="ORF">SAMN05192580_2365</name>
</gene>
<feature type="transmembrane region" description="Helical" evidence="1">
    <location>
        <begin position="204"/>
        <end position="222"/>
    </location>
</feature>
<protein>
    <recommendedName>
        <fullName evidence="4">Dolichyl-phosphate-mannose-protein mannosyltransferase</fullName>
    </recommendedName>
</protein>
<reference evidence="2 3" key="1">
    <citation type="submission" date="2016-10" db="EMBL/GenBank/DDBJ databases">
        <authorList>
            <person name="de Groot N.N."/>
        </authorList>
    </citation>
    <scope>NUCLEOTIDE SEQUENCE [LARGE SCALE GENOMIC DNA]</scope>
    <source>
        <strain evidence="2 3">S5-249</strain>
    </source>
</reference>
<organism evidence="2 3">
    <name type="scientific">Sphingomonas jatrophae</name>
    <dbReference type="NCBI Taxonomy" id="1166337"/>
    <lineage>
        <taxon>Bacteria</taxon>
        <taxon>Pseudomonadati</taxon>
        <taxon>Pseudomonadota</taxon>
        <taxon>Alphaproteobacteria</taxon>
        <taxon>Sphingomonadales</taxon>
        <taxon>Sphingomonadaceae</taxon>
        <taxon>Sphingomonas</taxon>
    </lineage>
</organism>
<feature type="transmembrane region" description="Helical" evidence="1">
    <location>
        <begin position="89"/>
        <end position="109"/>
    </location>
</feature>
<evidence type="ECO:0000256" key="1">
    <source>
        <dbReference type="SAM" id="Phobius"/>
    </source>
</evidence>
<evidence type="ECO:0008006" key="4">
    <source>
        <dbReference type="Google" id="ProtNLM"/>
    </source>
</evidence>
<feature type="transmembrane region" description="Helical" evidence="1">
    <location>
        <begin position="287"/>
        <end position="310"/>
    </location>
</feature>
<keyword evidence="1" id="KW-1133">Transmembrane helix</keyword>
<proteinExistence type="predicted"/>
<dbReference type="OrthoDB" id="7531799at2"/>
<dbReference type="EMBL" id="FOZG01000002">
    <property type="protein sequence ID" value="SFR99060.1"/>
    <property type="molecule type" value="Genomic_DNA"/>
</dbReference>
<dbReference type="RefSeq" id="WP_093314781.1">
    <property type="nucleotide sequence ID" value="NZ_FOZG01000002.1"/>
</dbReference>
<evidence type="ECO:0000313" key="3">
    <source>
        <dbReference type="Proteomes" id="UP000198824"/>
    </source>
</evidence>
<dbReference type="AlphaFoldDB" id="A0A1I6L725"/>
<keyword evidence="1" id="KW-0472">Membrane</keyword>
<feature type="transmembrane region" description="Helical" evidence="1">
    <location>
        <begin position="322"/>
        <end position="341"/>
    </location>
</feature>
<keyword evidence="3" id="KW-1185">Reference proteome</keyword>
<name>A0A1I6L725_9SPHN</name>
<dbReference type="Proteomes" id="UP000198824">
    <property type="component" value="Unassembled WGS sequence"/>
</dbReference>
<dbReference type="STRING" id="1166337.SAMN05192580_2365"/>
<feature type="transmembrane region" description="Helical" evidence="1">
    <location>
        <begin position="171"/>
        <end position="198"/>
    </location>
</feature>
<accession>A0A1I6L725</accession>
<keyword evidence="1" id="KW-0812">Transmembrane</keyword>
<feature type="transmembrane region" description="Helical" evidence="1">
    <location>
        <begin position="116"/>
        <end position="134"/>
    </location>
</feature>
<sequence length="532" mass="55797">MNDVRGASLVTRVATPLLILAIAAALIVPALRLHANGLWADELFTAYFSDPRGSWTTALLRAAEDVHPPTYAMLVRLLRLLTGGDAASVARGLALACSAATLGVLAYAVRRRVRGLALLATLATAALSGPFLSVVTEARAYALAALLVTIDIALILPLLKRRARPHAPLAVLLIVGGLVHSYLALLGLALAFYLAVIAPTWRSRIGWGVVALLVVMAAQLVARWQAPHVVVDVNGVWFSASPLALADYVAQGLILSLLSPLGLVVLLLAALCVPWRAVAAQAAIPRAALATPAGLACCAIALTVAGAAAYSVIVLPILSRRLFLVLAPFFWLLAAEVFRIALARPRPLATAALLAAALLGALRVVDAGQQAVEPFRESAQAIRAIPACASAPIAVGGLEQPYVRGSEAALFYGYYSPGTDRLVPLSRRAPVETIAARALAIHGASACPVLLWSVHMLRRDKVEEIAALMRRSPRLPRGHQVVVQSFAPPRTVAFLPQLGRRSGRANGFLIRLMPPAGTVPGAKALPSPPPAG</sequence>